<dbReference type="GO" id="GO:0012505">
    <property type="term" value="C:endomembrane system"/>
    <property type="evidence" value="ECO:0007669"/>
    <property type="project" value="UniProtKB-SubCell"/>
</dbReference>
<protein>
    <submittedName>
        <fullName evidence="6">Uncharacterized membrane protein YkvA (DUF1232 family)</fullName>
    </submittedName>
</protein>
<keyword evidence="3" id="KW-1133">Transmembrane helix</keyword>
<keyword evidence="2" id="KW-0812">Transmembrane</keyword>
<sequence length="139" mass="15882">MPKFTENEILRFLGKLANKWGTGHESITKILTKVENFLEDKSEKLQFLDKVRLFVSMLKDHSDEKYYIDDNSLGLIIATLAYLVLPTDLVPDFIPVVGFTDDAAAFALAVQQLSSEVKSYKAWKEKQNEDIIDLPIEEE</sequence>
<dbReference type="AlphaFoldDB" id="A0A938XVI3"/>
<comment type="caution">
    <text evidence="6">The sequence shown here is derived from an EMBL/GenBank/DDBJ whole genome shotgun (WGS) entry which is preliminary data.</text>
</comment>
<name>A0A938XVI3_9FIRM</name>
<evidence type="ECO:0000313" key="6">
    <source>
        <dbReference type="EMBL" id="MBM7556367.1"/>
    </source>
</evidence>
<accession>A0A938XVI3</accession>
<reference evidence="6" key="1">
    <citation type="submission" date="2021-01" db="EMBL/GenBank/DDBJ databases">
        <title>Genomic Encyclopedia of Type Strains, Phase IV (KMG-IV): sequencing the most valuable type-strain genomes for metagenomic binning, comparative biology and taxonomic classification.</title>
        <authorList>
            <person name="Goeker M."/>
        </authorList>
    </citation>
    <scope>NUCLEOTIDE SEQUENCE</scope>
    <source>
        <strain evidence="6">DSM 23230</strain>
    </source>
</reference>
<evidence type="ECO:0000256" key="4">
    <source>
        <dbReference type="ARBA" id="ARBA00023136"/>
    </source>
</evidence>
<gene>
    <name evidence="6" type="ORF">JOC47_001210</name>
</gene>
<proteinExistence type="predicted"/>
<evidence type="ECO:0000256" key="2">
    <source>
        <dbReference type="ARBA" id="ARBA00022692"/>
    </source>
</evidence>
<keyword evidence="4" id="KW-0472">Membrane</keyword>
<dbReference type="InterPro" id="IPR010652">
    <property type="entry name" value="DUF1232"/>
</dbReference>
<dbReference type="Pfam" id="PF06803">
    <property type="entry name" value="DUF1232"/>
    <property type="match status" value="1"/>
</dbReference>
<comment type="subcellular location">
    <subcellularLocation>
        <location evidence="1">Endomembrane system</location>
        <topology evidence="1">Multi-pass membrane protein</topology>
    </subcellularLocation>
</comment>
<evidence type="ECO:0000256" key="3">
    <source>
        <dbReference type="ARBA" id="ARBA00022989"/>
    </source>
</evidence>
<evidence type="ECO:0000256" key="1">
    <source>
        <dbReference type="ARBA" id="ARBA00004127"/>
    </source>
</evidence>
<dbReference type="EMBL" id="JAFBDQ010000005">
    <property type="protein sequence ID" value="MBM7556367.1"/>
    <property type="molecule type" value="Genomic_DNA"/>
</dbReference>
<evidence type="ECO:0000259" key="5">
    <source>
        <dbReference type="Pfam" id="PF06803"/>
    </source>
</evidence>
<feature type="domain" description="DUF1232" evidence="5">
    <location>
        <begin position="74"/>
        <end position="108"/>
    </location>
</feature>
<organism evidence="6 7">
    <name type="scientific">Halanaerobacter jeridensis</name>
    <dbReference type="NCBI Taxonomy" id="706427"/>
    <lineage>
        <taxon>Bacteria</taxon>
        <taxon>Bacillati</taxon>
        <taxon>Bacillota</taxon>
        <taxon>Clostridia</taxon>
        <taxon>Halanaerobiales</taxon>
        <taxon>Halobacteroidaceae</taxon>
        <taxon>Halanaerobacter</taxon>
    </lineage>
</organism>
<dbReference type="RefSeq" id="WP_204701147.1">
    <property type="nucleotide sequence ID" value="NZ_JAFBDQ010000005.1"/>
</dbReference>
<keyword evidence="7" id="KW-1185">Reference proteome</keyword>
<dbReference type="Proteomes" id="UP000774000">
    <property type="component" value="Unassembled WGS sequence"/>
</dbReference>
<evidence type="ECO:0000313" key="7">
    <source>
        <dbReference type="Proteomes" id="UP000774000"/>
    </source>
</evidence>